<evidence type="ECO:0000313" key="2">
    <source>
        <dbReference type="Proteomes" id="UP001500909"/>
    </source>
</evidence>
<protein>
    <submittedName>
        <fullName evidence="1">Uncharacterized protein</fullName>
    </submittedName>
</protein>
<dbReference type="RefSeq" id="WP_346100496.1">
    <property type="nucleotide sequence ID" value="NZ_BAAABY010000070.1"/>
</dbReference>
<sequence>MTVTTLHPLLAQIPADQLTGALTQVIEVGTGLITVVTDGRWDAYEVTSWRPLTDNELALDRQEFPGVEGLPTVAYVTAATFPEIDQLDAAIARATYELTVRLARDANETDEALAA</sequence>
<organism evidence="1 2">
    <name type="scientific">Streptomyces olivaceiscleroticus</name>
    <dbReference type="NCBI Taxonomy" id="68245"/>
    <lineage>
        <taxon>Bacteria</taxon>
        <taxon>Bacillati</taxon>
        <taxon>Actinomycetota</taxon>
        <taxon>Actinomycetes</taxon>
        <taxon>Kitasatosporales</taxon>
        <taxon>Streptomycetaceae</taxon>
        <taxon>Streptomyces</taxon>
    </lineage>
</organism>
<reference evidence="1 2" key="1">
    <citation type="journal article" date="2019" name="Int. J. Syst. Evol. Microbiol.">
        <title>The Global Catalogue of Microorganisms (GCM) 10K type strain sequencing project: providing services to taxonomists for standard genome sequencing and annotation.</title>
        <authorList>
            <consortium name="The Broad Institute Genomics Platform"/>
            <consortium name="The Broad Institute Genome Sequencing Center for Infectious Disease"/>
            <person name="Wu L."/>
            <person name="Ma J."/>
        </authorList>
    </citation>
    <scope>NUCLEOTIDE SEQUENCE [LARGE SCALE GENOMIC DNA]</scope>
    <source>
        <strain evidence="1 2">JCM 4805</strain>
    </source>
</reference>
<evidence type="ECO:0000313" key="1">
    <source>
        <dbReference type="EMBL" id="GAA0501180.1"/>
    </source>
</evidence>
<dbReference type="Proteomes" id="UP001500909">
    <property type="component" value="Unassembled WGS sequence"/>
</dbReference>
<name>A0ABN1BMI1_9ACTN</name>
<gene>
    <name evidence="1" type="ORF">GCM10010361_78410</name>
</gene>
<dbReference type="EMBL" id="BAAABY010000070">
    <property type="protein sequence ID" value="GAA0501180.1"/>
    <property type="molecule type" value="Genomic_DNA"/>
</dbReference>
<proteinExistence type="predicted"/>
<comment type="caution">
    <text evidence="1">The sequence shown here is derived from an EMBL/GenBank/DDBJ whole genome shotgun (WGS) entry which is preliminary data.</text>
</comment>
<keyword evidence="2" id="KW-1185">Reference proteome</keyword>
<accession>A0ABN1BMI1</accession>